<keyword evidence="4" id="KW-0472">Membrane</keyword>
<proteinExistence type="predicted"/>
<keyword evidence="7" id="KW-1185">Reference proteome</keyword>
<keyword evidence="3 6" id="KW-0012">Acyltransferase</keyword>
<dbReference type="RefSeq" id="WP_418158502.1">
    <property type="nucleotide sequence ID" value="NZ_JBBLZC010000004.1"/>
</dbReference>
<evidence type="ECO:0000313" key="6">
    <source>
        <dbReference type="EMBL" id="MEK0082653.1"/>
    </source>
</evidence>
<organism evidence="6 7">
    <name type="scientific">Benzoatithermus flavus</name>
    <dbReference type="NCBI Taxonomy" id="3108223"/>
    <lineage>
        <taxon>Bacteria</taxon>
        <taxon>Pseudomonadati</taxon>
        <taxon>Pseudomonadota</taxon>
        <taxon>Alphaproteobacteria</taxon>
        <taxon>Geminicoccales</taxon>
        <taxon>Geminicoccaceae</taxon>
        <taxon>Benzoatithermus</taxon>
    </lineage>
</organism>
<evidence type="ECO:0000256" key="2">
    <source>
        <dbReference type="ARBA" id="ARBA00022679"/>
    </source>
</evidence>
<dbReference type="SMART" id="SM00563">
    <property type="entry name" value="PlsC"/>
    <property type="match status" value="1"/>
</dbReference>
<accession>A0ABU8XQG1</accession>
<dbReference type="PANTHER" id="PTHR10434:SF40">
    <property type="entry name" value="1-ACYL-SN-GLYCEROL-3-PHOSPHATE ACYLTRANSFERASE"/>
    <property type="match status" value="1"/>
</dbReference>
<dbReference type="Proteomes" id="UP001375743">
    <property type="component" value="Unassembled WGS sequence"/>
</dbReference>
<dbReference type="SUPFAM" id="SSF69593">
    <property type="entry name" value="Glycerol-3-phosphate (1)-acyltransferase"/>
    <property type="match status" value="1"/>
</dbReference>
<keyword evidence="4" id="KW-0812">Transmembrane</keyword>
<comment type="pathway">
    <text evidence="1">Lipid metabolism.</text>
</comment>
<name>A0ABU8XQG1_9PROT</name>
<feature type="domain" description="Phospholipid/glycerol acyltransferase" evidence="5">
    <location>
        <begin position="77"/>
        <end position="191"/>
    </location>
</feature>
<feature type="transmembrane region" description="Helical" evidence="4">
    <location>
        <begin position="12"/>
        <end position="36"/>
    </location>
</feature>
<reference evidence="6 7" key="1">
    <citation type="submission" date="2024-01" db="EMBL/GenBank/DDBJ databases">
        <title>Multi-omics insights into the function and evolution of sodium benzoate biodegradation pathways in Benzoatithermus flavus gen. nov., sp. nov. from hot spring.</title>
        <authorList>
            <person name="Hu C.-J."/>
            <person name="Li W.-J."/>
        </authorList>
    </citation>
    <scope>NUCLEOTIDE SEQUENCE [LARGE SCALE GENOMIC DNA]</scope>
    <source>
        <strain evidence="6 7">SYSU G07066</strain>
    </source>
</reference>
<evidence type="ECO:0000313" key="7">
    <source>
        <dbReference type="Proteomes" id="UP001375743"/>
    </source>
</evidence>
<keyword evidence="2" id="KW-0808">Transferase</keyword>
<evidence type="ECO:0000256" key="3">
    <source>
        <dbReference type="ARBA" id="ARBA00023315"/>
    </source>
</evidence>
<dbReference type="GO" id="GO:0016746">
    <property type="term" value="F:acyltransferase activity"/>
    <property type="evidence" value="ECO:0007669"/>
    <property type="project" value="UniProtKB-KW"/>
</dbReference>
<dbReference type="CDD" id="cd07989">
    <property type="entry name" value="LPLAT_AGPAT-like"/>
    <property type="match status" value="1"/>
</dbReference>
<gene>
    <name evidence="6" type="ORF">U1T56_05800</name>
</gene>
<dbReference type="PANTHER" id="PTHR10434">
    <property type="entry name" value="1-ACYL-SN-GLYCEROL-3-PHOSPHATE ACYLTRANSFERASE"/>
    <property type="match status" value="1"/>
</dbReference>
<sequence length="247" mass="27477">MPASPLLGLRALLFNVLFYLWTAVTCLVVLPAFPLLSPAGMRRVARFWERGILVLLKVVVGLDYEVRGREHLPREPVIIASKHQSAWETLVFHVLVPELAVGLKEELTRIPVFGWYLMRAQNIRIDRGAAAKAIRSLVEGAKAATANGLSVLIFPEGTRRAPDDPPDYKPGVAALYAALKLPVVPVALNSGLFWRRRGFLKYPGRVVVEFLEPIPPGLDRKIFMQILEERIETATARLVAEGRRSGT</sequence>
<keyword evidence="4" id="KW-1133">Transmembrane helix</keyword>
<dbReference type="Pfam" id="PF01553">
    <property type="entry name" value="Acyltransferase"/>
    <property type="match status" value="1"/>
</dbReference>
<comment type="caution">
    <text evidence="6">The sequence shown here is derived from an EMBL/GenBank/DDBJ whole genome shotgun (WGS) entry which is preliminary data.</text>
</comment>
<evidence type="ECO:0000259" key="5">
    <source>
        <dbReference type="SMART" id="SM00563"/>
    </source>
</evidence>
<dbReference type="InterPro" id="IPR002123">
    <property type="entry name" value="Plipid/glycerol_acylTrfase"/>
</dbReference>
<evidence type="ECO:0000256" key="4">
    <source>
        <dbReference type="SAM" id="Phobius"/>
    </source>
</evidence>
<protein>
    <submittedName>
        <fullName evidence="6">Lysophospholipid acyltransferase family protein</fullName>
    </submittedName>
</protein>
<dbReference type="EMBL" id="JBBLZC010000004">
    <property type="protein sequence ID" value="MEK0082653.1"/>
    <property type="molecule type" value="Genomic_DNA"/>
</dbReference>
<evidence type="ECO:0000256" key="1">
    <source>
        <dbReference type="ARBA" id="ARBA00005189"/>
    </source>
</evidence>